<feature type="transmembrane region" description="Helical" evidence="7">
    <location>
        <begin position="76"/>
        <end position="99"/>
    </location>
</feature>
<dbReference type="InterPro" id="IPR019400">
    <property type="entry name" value="Peptidase_C65_otubain"/>
</dbReference>
<dbReference type="Pfam" id="PF10275">
    <property type="entry name" value="Peptidase_C65"/>
    <property type="match status" value="1"/>
</dbReference>
<dbReference type="GO" id="GO:0043130">
    <property type="term" value="F:ubiquitin binding"/>
    <property type="evidence" value="ECO:0007669"/>
    <property type="project" value="TreeGrafter"/>
</dbReference>
<dbReference type="GO" id="GO:0004843">
    <property type="term" value="F:cysteine-type deubiquitinase activity"/>
    <property type="evidence" value="ECO:0007669"/>
    <property type="project" value="UniProtKB-EC"/>
</dbReference>
<evidence type="ECO:0000256" key="4">
    <source>
        <dbReference type="ARBA" id="ARBA00022786"/>
    </source>
</evidence>
<dbReference type="EMBL" id="AHKC01015332">
    <property type="protein sequence ID" value="EKF28667.1"/>
    <property type="molecule type" value="Genomic_DNA"/>
</dbReference>
<feature type="domain" description="OTU" evidence="8">
    <location>
        <begin position="214"/>
        <end position="413"/>
    </location>
</feature>
<organism evidence="9 10">
    <name type="scientific">Trypanosoma cruzi marinkellei</name>
    <dbReference type="NCBI Taxonomy" id="85056"/>
    <lineage>
        <taxon>Eukaryota</taxon>
        <taxon>Discoba</taxon>
        <taxon>Euglenozoa</taxon>
        <taxon>Kinetoplastea</taxon>
        <taxon>Metakinetoplastina</taxon>
        <taxon>Trypanosomatida</taxon>
        <taxon>Trypanosomatidae</taxon>
        <taxon>Trypanosoma</taxon>
        <taxon>Schizotrypanum</taxon>
    </lineage>
</organism>
<keyword evidence="7" id="KW-0472">Membrane</keyword>
<name>K2NID1_TRYCR</name>
<dbReference type="OrthoDB" id="18915at2759"/>
<dbReference type="InterPro" id="IPR042467">
    <property type="entry name" value="Peptidase_C65_otubain_sub2"/>
</dbReference>
<comment type="catalytic activity">
    <reaction evidence="1">
        <text>Thiol-dependent hydrolysis of ester, thioester, amide, peptide and isopeptide bonds formed by the C-terminal Gly of ubiquitin (a 76-residue protein attached to proteins as an intracellular targeting signal).</text>
        <dbReference type="EC" id="3.4.19.12"/>
    </reaction>
</comment>
<dbReference type="CDD" id="cd22749">
    <property type="entry name" value="Otubain_C65"/>
    <property type="match status" value="1"/>
</dbReference>
<gene>
    <name evidence="9" type="ORF">MOQ_007572</name>
</gene>
<dbReference type="GO" id="GO:0071108">
    <property type="term" value="P:protein K48-linked deubiquitination"/>
    <property type="evidence" value="ECO:0007669"/>
    <property type="project" value="TreeGrafter"/>
</dbReference>
<keyword evidence="7" id="KW-1133">Transmembrane helix</keyword>
<keyword evidence="10" id="KW-1185">Reference proteome</keyword>
<evidence type="ECO:0000256" key="6">
    <source>
        <dbReference type="ARBA" id="ARBA00022807"/>
    </source>
</evidence>
<dbReference type="Proteomes" id="UP000007350">
    <property type="component" value="Unassembled WGS sequence"/>
</dbReference>
<evidence type="ECO:0000259" key="8">
    <source>
        <dbReference type="PROSITE" id="PS50802"/>
    </source>
</evidence>
<dbReference type="InterPro" id="IPR042468">
    <property type="entry name" value="Peptidase_C65_otubain_sub1"/>
</dbReference>
<feature type="transmembrane region" description="Helical" evidence="7">
    <location>
        <begin position="7"/>
        <end position="26"/>
    </location>
</feature>
<dbReference type="EC" id="3.4.19.12" evidence="2"/>
<keyword evidence="7" id="KW-0812">Transmembrane</keyword>
<evidence type="ECO:0000256" key="5">
    <source>
        <dbReference type="ARBA" id="ARBA00022801"/>
    </source>
</evidence>
<keyword evidence="4" id="KW-0833">Ubl conjugation pathway</keyword>
<evidence type="ECO:0000256" key="3">
    <source>
        <dbReference type="ARBA" id="ARBA00022670"/>
    </source>
</evidence>
<proteinExistence type="predicted"/>
<dbReference type="InterPro" id="IPR003323">
    <property type="entry name" value="OTU_dom"/>
</dbReference>
<keyword evidence="5" id="KW-0378">Hydrolase</keyword>
<evidence type="ECO:0000256" key="1">
    <source>
        <dbReference type="ARBA" id="ARBA00000707"/>
    </source>
</evidence>
<dbReference type="PROSITE" id="PS50802">
    <property type="entry name" value="OTU"/>
    <property type="match status" value="1"/>
</dbReference>
<dbReference type="SUPFAM" id="SSF54001">
    <property type="entry name" value="Cysteine proteinases"/>
    <property type="match status" value="1"/>
</dbReference>
<dbReference type="InterPro" id="IPR038765">
    <property type="entry name" value="Papain-like_cys_pep_sf"/>
</dbReference>
<evidence type="ECO:0000256" key="2">
    <source>
        <dbReference type="ARBA" id="ARBA00012759"/>
    </source>
</evidence>
<feature type="transmembrane region" description="Helical" evidence="7">
    <location>
        <begin position="32"/>
        <end position="55"/>
    </location>
</feature>
<dbReference type="Gene3D" id="1.20.1300.20">
    <property type="entry name" value="Peptidase C65 Otubain, subdomain 2"/>
    <property type="match status" value="1"/>
</dbReference>
<sequence>MCLQRIWVIRNAVIYTPACLLLRIFVGCSGTTTHLISLFLCLFLFLCLYVLFLISPFAGTVEGEKAHNPDLSPSHVCVFVCVSVFISSFSTIFYLFYFFASFFKSLCLFCCRLGGSGRLPVFLFLFVCLCSSPSPLRFASFRSISRQLPMTSSAHDREVQMAIIQSEIESVPLLSDPVEALSETCSLVKEFANSASLLPKVLSLFASDNDDRYSGIRYARRDGNCFFRCVVFSLLESMIGNSELTARYLEQATELRKKLIEDYGDFVEDFCDAAIAVIRQIESGACTTSEELYALATSHDSEYVIYFYRYAVSNYIRSHKDDFLPFVMGLNYENVEDFCRAEVDAVSSESDNVQVVAFARCFHLKIVVEYLDGSAGTRTTRHSFSGDTSDTDDNTCLVVTLLYRPGHYDLLYK</sequence>
<dbReference type="GO" id="GO:0006508">
    <property type="term" value="P:proteolysis"/>
    <property type="evidence" value="ECO:0007669"/>
    <property type="project" value="UniProtKB-KW"/>
</dbReference>
<keyword evidence="3" id="KW-0645">Protease</keyword>
<dbReference type="PANTHER" id="PTHR12931">
    <property type="entry name" value="UBIQUITIN THIOLESTERASE PROTEIN OTUB"/>
    <property type="match status" value="1"/>
</dbReference>
<keyword evidence="6" id="KW-0788">Thiol protease</keyword>
<reference evidence="9 10" key="1">
    <citation type="journal article" date="2012" name="BMC Genomics">
        <title>Comparative genomic analysis of human infective Trypanosoma cruzi lineages with the bat-restricted subspecies T. cruzi marinkellei.</title>
        <authorList>
            <person name="Franzen O."/>
            <person name="Talavera-Lopez C."/>
            <person name="Ochaya S."/>
            <person name="Butler C.E."/>
            <person name="Messenger L.A."/>
            <person name="Lewis M.D."/>
            <person name="Llewellyn M.S."/>
            <person name="Marinkelle C.J."/>
            <person name="Tyler K.M."/>
            <person name="Miles M.A."/>
            <person name="Andersson B."/>
        </authorList>
    </citation>
    <scope>NUCLEOTIDE SEQUENCE [LARGE SCALE GENOMIC DNA]</scope>
    <source>
        <strain evidence="9 10">B7</strain>
    </source>
</reference>
<evidence type="ECO:0000313" key="10">
    <source>
        <dbReference type="Proteomes" id="UP000007350"/>
    </source>
</evidence>
<comment type="caution">
    <text evidence="9">The sequence shown here is derived from an EMBL/GenBank/DDBJ whole genome shotgun (WGS) entry which is preliminary data.</text>
</comment>
<accession>K2NID1</accession>
<protein>
    <recommendedName>
        <fullName evidence="2">ubiquitinyl hydrolase 1</fullName>
        <ecNumber evidence="2">3.4.19.12</ecNumber>
    </recommendedName>
</protein>
<evidence type="ECO:0000313" key="9">
    <source>
        <dbReference type="EMBL" id="EKF28667.1"/>
    </source>
</evidence>
<dbReference type="AlphaFoldDB" id="K2NID1"/>
<dbReference type="Gene3D" id="3.30.200.60">
    <property type="entry name" value="Peptidase C65 Otubain, subdomain 1"/>
    <property type="match status" value="1"/>
</dbReference>
<evidence type="ECO:0000256" key="7">
    <source>
        <dbReference type="SAM" id="Phobius"/>
    </source>
</evidence>
<dbReference type="GO" id="GO:0005634">
    <property type="term" value="C:nucleus"/>
    <property type="evidence" value="ECO:0007669"/>
    <property type="project" value="TreeGrafter"/>
</dbReference>
<dbReference type="PANTHER" id="PTHR12931:SF15">
    <property type="entry name" value="UBIQUITIN THIOESTERASE OTUBAIN-LIKE"/>
    <property type="match status" value="1"/>
</dbReference>